<dbReference type="GO" id="GO:0016020">
    <property type="term" value="C:membrane"/>
    <property type="evidence" value="ECO:0007669"/>
    <property type="project" value="TreeGrafter"/>
</dbReference>
<dbReference type="InterPro" id="IPR000073">
    <property type="entry name" value="AB_hydrolase_1"/>
</dbReference>
<sequence length="292" mass="33146">MTLPTVQKAELSNGETLAYRKRDGGKETILLIHGNMTSSVHWDLFFETFPEQYTVIAVDLRGFGESTYHNRVRSIQDFSEDLFLFIQEVGLKDVTVIGWSTGGAVAMQLIADHPDFYKKLILLASASTRGYPFYGTKADGSADLSKRLQTIEEIEQDQSKTIPIQAAYDTNNREMLRAIWNALIYTKNQPDKERYEKYVDDMRTQRNLADVYHSLNTFNISSSGTNQVKDITRPVLVLRGDRDLVISKEMAEETVEDFGGHASFIELTDCGHSPLVDDLEQLNKTIIEFIEN</sequence>
<dbReference type="AlphaFoldDB" id="A0A1L3MVB1"/>
<dbReference type="PRINTS" id="PR00111">
    <property type="entry name" value="ABHYDROLASE"/>
</dbReference>
<name>A0A1L3MVB1_9BACI</name>
<dbReference type="InterPro" id="IPR000639">
    <property type="entry name" value="Epox_hydrolase-like"/>
</dbReference>
<accession>A0A1L3MVB1</accession>
<feature type="domain" description="AB hydrolase-1" evidence="1">
    <location>
        <begin position="28"/>
        <end position="277"/>
    </location>
</feature>
<dbReference type="Gene3D" id="3.40.50.1820">
    <property type="entry name" value="alpha/beta hydrolase"/>
    <property type="match status" value="1"/>
</dbReference>
<gene>
    <name evidence="2" type="ORF">A9C19_16920</name>
</gene>
<evidence type="ECO:0000313" key="2">
    <source>
        <dbReference type="EMBL" id="APH06273.1"/>
    </source>
</evidence>
<evidence type="ECO:0000313" key="3">
    <source>
        <dbReference type="Proteomes" id="UP000181936"/>
    </source>
</evidence>
<dbReference type="EMBL" id="CP016020">
    <property type="protein sequence ID" value="APH06273.1"/>
    <property type="molecule type" value="Genomic_DNA"/>
</dbReference>
<dbReference type="PRINTS" id="PR00412">
    <property type="entry name" value="EPOXHYDRLASE"/>
</dbReference>
<reference evidence="2 3" key="1">
    <citation type="journal article" date="2016" name="Sci. Rep.">
        <title>Complete genome sequence and transcriptomic analysis of a novel marine strain Bacillus weihaiensis reveals the mechanism of brown algae degradation.</title>
        <authorList>
            <person name="Zhu Y."/>
            <person name="Chen P."/>
            <person name="Bao Y."/>
            <person name="Men Y."/>
            <person name="Zeng Y."/>
            <person name="Yang J."/>
            <person name="Sun J."/>
            <person name="Sun Y."/>
        </authorList>
    </citation>
    <scope>NUCLEOTIDE SEQUENCE [LARGE SCALE GENOMIC DNA]</scope>
    <source>
        <strain evidence="2 3">Alg07</strain>
    </source>
</reference>
<organism evidence="2 3">
    <name type="scientific">Bacillus weihaiensis</name>
    <dbReference type="NCBI Taxonomy" id="1547283"/>
    <lineage>
        <taxon>Bacteria</taxon>
        <taxon>Bacillati</taxon>
        <taxon>Bacillota</taxon>
        <taxon>Bacilli</taxon>
        <taxon>Bacillales</taxon>
        <taxon>Bacillaceae</taxon>
        <taxon>Bacillus</taxon>
    </lineage>
</organism>
<evidence type="ECO:0000259" key="1">
    <source>
        <dbReference type="Pfam" id="PF00561"/>
    </source>
</evidence>
<dbReference type="GO" id="GO:0046464">
    <property type="term" value="P:acylglycerol catabolic process"/>
    <property type="evidence" value="ECO:0007669"/>
    <property type="project" value="TreeGrafter"/>
</dbReference>
<dbReference type="PANTHER" id="PTHR43798">
    <property type="entry name" value="MONOACYLGLYCEROL LIPASE"/>
    <property type="match status" value="1"/>
</dbReference>
<dbReference type="OrthoDB" id="252464at2"/>
<protein>
    <submittedName>
        <fullName evidence="2">3-oxoadipate enol-lactonase</fullName>
    </submittedName>
</protein>
<dbReference type="Pfam" id="PF00561">
    <property type="entry name" value="Abhydrolase_1"/>
    <property type="match status" value="1"/>
</dbReference>
<dbReference type="PANTHER" id="PTHR43798:SF5">
    <property type="entry name" value="MONOACYLGLYCEROL LIPASE ABHD6"/>
    <property type="match status" value="1"/>
</dbReference>
<dbReference type="SUPFAM" id="SSF53474">
    <property type="entry name" value="alpha/beta-Hydrolases"/>
    <property type="match status" value="1"/>
</dbReference>
<dbReference type="InterPro" id="IPR050266">
    <property type="entry name" value="AB_hydrolase_sf"/>
</dbReference>
<dbReference type="STRING" id="1547283.A9C19_16920"/>
<dbReference type="InterPro" id="IPR029058">
    <property type="entry name" value="AB_hydrolase_fold"/>
</dbReference>
<proteinExistence type="predicted"/>
<dbReference type="GO" id="GO:0047372">
    <property type="term" value="F:monoacylglycerol lipase activity"/>
    <property type="evidence" value="ECO:0007669"/>
    <property type="project" value="TreeGrafter"/>
</dbReference>
<dbReference type="KEGG" id="bwh:A9C19_16920"/>
<dbReference type="RefSeq" id="WP_072581073.1">
    <property type="nucleotide sequence ID" value="NZ_CP016020.1"/>
</dbReference>
<keyword evidence="3" id="KW-1185">Reference proteome</keyword>
<dbReference type="Proteomes" id="UP000181936">
    <property type="component" value="Chromosome"/>
</dbReference>